<dbReference type="Gramene" id="AUR62016838-RA">
    <property type="protein sequence ID" value="AUR62016838-RA:cds"/>
    <property type="gene ID" value="AUR62016838"/>
</dbReference>
<keyword evidence="3" id="KW-1185">Reference proteome</keyword>
<evidence type="ECO:0000256" key="1">
    <source>
        <dbReference type="SAM" id="MobiDB-lite"/>
    </source>
</evidence>
<name>A0A803LPF9_CHEQI</name>
<dbReference type="AlphaFoldDB" id="A0A803LPF9"/>
<sequence length="117" mass="12896">MEYSFSQGCQGYPYYPPPSPPTDYYPPLSHDIPIDYYPSESPNYYYNDPYTGNSFNTGGNCYTGHGIQRNGDVILEAGSNHGSQTARHKRRNPKFVGGCHGNQGGHQVSGNVILGNM</sequence>
<accession>A0A803LPF9</accession>
<reference evidence="2" key="2">
    <citation type="submission" date="2021-03" db="UniProtKB">
        <authorList>
            <consortium name="EnsemblPlants"/>
        </authorList>
    </citation>
    <scope>IDENTIFICATION</scope>
</reference>
<dbReference type="EnsemblPlants" id="AUR62016838-RA">
    <property type="protein sequence ID" value="AUR62016838-RA:cds"/>
    <property type="gene ID" value="AUR62016838"/>
</dbReference>
<evidence type="ECO:0000313" key="3">
    <source>
        <dbReference type="Proteomes" id="UP000596660"/>
    </source>
</evidence>
<reference evidence="2" key="1">
    <citation type="journal article" date="2017" name="Nature">
        <title>The genome of Chenopodium quinoa.</title>
        <authorList>
            <person name="Jarvis D.E."/>
            <person name="Ho Y.S."/>
            <person name="Lightfoot D.J."/>
            <person name="Schmoeckel S.M."/>
            <person name="Li B."/>
            <person name="Borm T.J.A."/>
            <person name="Ohyanagi H."/>
            <person name="Mineta K."/>
            <person name="Michell C.T."/>
            <person name="Saber N."/>
            <person name="Kharbatia N.M."/>
            <person name="Rupper R.R."/>
            <person name="Sharp A.R."/>
            <person name="Dally N."/>
            <person name="Boughton B.A."/>
            <person name="Woo Y.H."/>
            <person name="Gao G."/>
            <person name="Schijlen E.G.W.M."/>
            <person name="Guo X."/>
            <person name="Momin A.A."/>
            <person name="Negrao S."/>
            <person name="Al-Babili S."/>
            <person name="Gehring C."/>
            <person name="Roessner U."/>
            <person name="Jung C."/>
            <person name="Murphy K."/>
            <person name="Arold S.T."/>
            <person name="Gojobori T."/>
            <person name="van der Linden C.G."/>
            <person name="van Loo E.N."/>
            <person name="Jellen E.N."/>
            <person name="Maughan P.J."/>
            <person name="Tester M."/>
        </authorList>
    </citation>
    <scope>NUCLEOTIDE SEQUENCE [LARGE SCALE GENOMIC DNA]</scope>
    <source>
        <strain evidence="2">cv. PI 614886</strain>
    </source>
</reference>
<dbReference type="Proteomes" id="UP000596660">
    <property type="component" value="Unplaced"/>
</dbReference>
<protein>
    <submittedName>
        <fullName evidence="2">Uncharacterized protein</fullName>
    </submittedName>
</protein>
<proteinExistence type="predicted"/>
<organism evidence="2 3">
    <name type="scientific">Chenopodium quinoa</name>
    <name type="common">Quinoa</name>
    <dbReference type="NCBI Taxonomy" id="63459"/>
    <lineage>
        <taxon>Eukaryota</taxon>
        <taxon>Viridiplantae</taxon>
        <taxon>Streptophyta</taxon>
        <taxon>Embryophyta</taxon>
        <taxon>Tracheophyta</taxon>
        <taxon>Spermatophyta</taxon>
        <taxon>Magnoliopsida</taxon>
        <taxon>eudicotyledons</taxon>
        <taxon>Gunneridae</taxon>
        <taxon>Pentapetalae</taxon>
        <taxon>Caryophyllales</taxon>
        <taxon>Chenopodiaceae</taxon>
        <taxon>Chenopodioideae</taxon>
        <taxon>Atripliceae</taxon>
        <taxon>Chenopodium</taxon>
    </lineage>
</organism>
<feature type="compositionally biased region" description="Pro residues" evidence="1">
    <location>
        <begin position="14"/>
        <end position="24"/>
    </location>
</feature>
<feature type="region of interest" description="Disordered" evidence="1">
    <location>
        <begin position="1"/>
        <end position="27"/>
    </location>
</feature>
<evidence type="ECO:0000313" key="2">
    <source>
        <dbReference type="EnsemblPlants" id="AUR62016838-RA:cds"/>
    </source>
</evidence>